<keyword evidence="2" id="KW-0732">Signal</keyword>
<dbReference type="InterPro" id="IPR011055">
    <property type="entry name" value="Dup_hybrid_motif"/>
</dbReference>
<evidence type="ECO:0000256" key="1">
    <source>
        <dbReference type="SAM" id="MobiDB-lite"/>
    </source>
</evidence>
<dbReference type="PANTHER" id="PTHR21666">
    <property type="entry name" value="PEPTIDASE-RELATED"/>
    <property type="match status" value="1"/>
</dbReference>
<evidence type="ECO:0000259" key="3">
    <source>
        <dbReference type="Pfam" id="PF01551"/>
    </source>
</evidence>
<organism evidence="4">
    <name type="scientific">Longilinea arvoryzae</name>
    <dbReference type="NCBI Taxonomy" id="360412"/>
    <lineage>
        <taxon>Bacteria</taxon>
        <taxon>Bacillati</taxon>
        <taxon>Chloroflexota</taxon>
        <taxon>Anaerolineae</taxon>
        <taxon>Anaerolineales</taxon>
        <taxon>Anaerolineaceae</taxon>
        <taxon>Longilinea</taxon>
    </lineage>
</organism>
<dbReference type="GO" id="GO:0004222">
    <property type="term" value="F:metalloendopeptidase activity"/>
    <property type="evidence" value="ECO:0007669"/>
    <property type="project" value="TreeGrafter"/>
</dbReference>
<feature type="signal peptide" evidence="2">
    <location>
        <begin position="1"/>
        <end position="22"/>
    </location>
</feature>
<dbReference type="STRING" id="360412.LARV_01150"/>
<dbReference type="Gene3D" id="2.70.70.10">
    <property type="entry name" value="Glucose Permease (Domain IIA)"/>
    <property type="match status" value="1"/>
</dbReference>
<dbReference type="EMBL" id="DF967972">
    <property type="protein sequence ID" value="GAP13396.1"/>
    <property type="molecule type" value="Genomic_DNA"/>
</dbReference>
<evidence type="ECO:0000256" key="2">
    <source>
        <dbReference type="SAM" id="SignalP"/>
    </source>
</evidence>
<keyword evidence="5" id="KW-1185">Reference proteome</keyword>
<feature type="chain" id="PRO_5006632907" evidence="2">
    <location>
        <begin position="23"/>
        <end position="289"/>
    </location>
</feature>
<dbReference type="InterPro" id="IPR050570">
    <property type="entry name" value="Cell_wall_metabolism_enzyme"/>
</dbReference>
<dbReference type="AlphaFoldDB" id="A0A0S7BEQ8"/>
<evidence type="ECO:0000313" key="4">
    <source>
        <dbReference type="EMBL" id="GAP13396.1"/>
    </source>
</evidence>
<dbReference type="PANTHER" id="PTHR21666:SF270">
    <property type="entry name" value="MUREIN HYDROLASE ACTIVATOR ENVC"/>
    <property type="match status" value="1"/>
</dbReference>
<dbReference type="Proteomes" id="UP000055060">
    <property type="component" value="Unassembled WGS sequence"/>
</dbReference>
<dbReference type="PROSITE" id="PS51257">
    <property type="entry name" value="PROKAR_LIPOPROTEIN"/>
    <property type="match status" value="1"/>
</dbReference>
<protein>
    <submittedName>
        <fullName evidence="4">Membrane proteins related to metalloendopeptidases</fullName>
    </submittedName>
</protein>
<name>A0A0S7BEQ8_9CHLR</name>
<feature type="region of interest" description="Disordered" evidence="1">
    <location>
        <begin position="88"/>
        <end position="109"/>
    </location>
</feature>
<feature type="domain" description="M23ase beta-sheet core" evidence="3">
    <location>
        <begin position="196"/>
        <end position="242"/>
    </location>
</feature>
<dbReference type="CDD" id="cd12797">
    <property type="entry name" value="M23_peptidase"/>
    <property type="match status" value="1"/>
</dbReference>
<accession>A0A0S7BEQ8</accession>
<dbReference type="InterPro" id="IPR016047">
    <property type="entry name" value="M23ase_b-sheet_dom"/>
</dbReference>
<evidence type="ECO:0000313" key="5">
    <source>
        <dbReference type="Proteomes" id="UP000055060"/>
    </source>
</evidence>
<reference evidence="4" key="1">
    <citation type="submission" date="2015-07" db="EMBL/GenBank/DDBJ databases">
        <title>Draft Genome Sequences of Anaerolinea thermolimosa IMO-1, Bellilinea caldifistulae GOMI-1, Leptolinea tardivitalis YMTK-2, Levilinea saccharolytica KIBI-1,Longilinea arvoryzae KOME-1, Previously Described as Members of the Anaerolineaceae (Chloroflexi).</title>
        <authorList>
            <person name="Sekiguchi Y."/>
            <person name="Ohashi A."/>
            <person name="Matsuura N."/>
            <person name="Tourlousse M.D."/>
        </authorList>
    </citation>
    <scope>NUCLEOTIDE SEQUENCE [LARGE SCALE GENOMIC DNA]</scope>
    <source>
        <strain evidence="4">KOME-1</strain>
    </source>
</reference>
<proteinExistence type="predicted"/>
<dbReference type="RefSeq" id="WP_075072735.1">
    <property type="nucleotide sequence ID" value="NZ_DF967972.1"/>
</dbReference>
<dbReference type="SUPFAM" id="SSF51261">
    <property type="entry name" value="Duplicated hybrid motif"/>
    <property type="match status" value="1"/>
</dbReference>
<gene>
    <name evidence="4" type="ORF">LARV_01150</name>
</gene>
<dbReference type="Pfam" id="PF01551">
    <property type="entry name" value="Peptidase_M23"/>
    <property type="match status" value="1"/>
</dbReference>
<sequence>MKNLSGLLIVLVLGLAACQPVASTPEPTENTVAAPEETTSVVITTEMPAETTDVITMTEEATAVVTPTLEVCSPLQGFDQADLLARISNPFDPPAPGSDNPHQGVDLSDFDPADPNRIAVPGRTVQVALPGTVALVQTDRFPYGTAVIVETPLETLPADLQAQFGDLAVWPPRSPNDPLTCPTVTPAPQYDASRRSVYILYAHLSSMADLQVGEEVNCGQTLGTVGQSGNALAPHLHFEVRVGPAGARLGSLAHYDVSASEPEMAAYCDWRVSGDFIWVDPLIVLNLVK</sequence>